<proteinExistence type="predicted"/>
<gene>
    <name evidence="2" type="ORF">OXX778_LOCUS11817</name>
</gene>
<feature type="transmembrane region" description="Helical" evidence="1">
    <location>
        <begin position="7"/>
        <end position="23"/>
    </location>
</feature>
<dbReference type="InterPro" id="IPR029063">
    <property type="entry name" value="SAM-dependent_MTases_sf"/>
</dbReference>
<protein>
    <recommendedName>
        <fullName evidence="4">DUF268 domain-containing protein</fullName>
    </recommendedName>
</protein>
<dbReference type="InterPro" id="IPR004951">
    <property type="entry name" value="DUF268_CAE_spp"/>
</dbReference>
<evidence type="ECO:0000313" key="2">
    <source>
        <dbReference type="EMBL" id="CAF0909374.1"/>
    </source>
</evidence>
<reference evidence="2" key="1">
    <citation type="submission" date="2021-02" db="EMBL/GenBank/DDBJ databases">
        <authorList>
            <person name="Nowell W R."/>
        </authorList>
    </citation>
    <scope>NUCLEOTIDE SEQUENCE</scope>
    <source>
        <strain evidence="2">Ploen Becks lab</strain>
    </source>
</reference>
<dbReference type="Gene3D" id="3.40.50.150">
    <property type="entry name" value="Vaccinia Virus protein VP39"/>
    <property type="match status" value="1"/>
</dbReference>
<sequence length="306" mass="35242">MLLTNRLLGRLTILFLMIIIFLNRNSILKLNGLNSNSYEKKCINLFIKERNPDPKLIIRPPLKEIPSEMMDEFTMNGKMPIMKYSYFNQAYSDSNSDNKTINNEISLMEMAELVEKAKNKEPMGYNDKVLNELMGNFSNYIKDKSVIVIGTRKPWVEAIAYYHGATYITTLDYTRKKYRVANMSWYHVNDFLDEHIESRKIEEFDVALSFSSIEHSGLGRYGDPLNPNGDIEAVQQMHCLLKPGGLLFLAVPASADGKSYLEFNAHRIYGTARLEVLFKGWNLLKKTRDSSGTHGIYVLEKIDTYF</sequence>
<keyword evidence="1" id="KW-1133">Transmembrane helix</keyword>
<dbReference type="SUPFAM" id="SSF53335">
    <property type="entry name" value="S-adenosyl-L-methionine-dependent methyltransferases"/>
    <property type="match status" value="1"/>
</dbReference>
<keyword evidence="1" id="KW-0812">Transmembrane</keyword>
<name>A0A814A5N3_9BILA</name>
<dbReference type="OrthoDB" id="428346at2759"/>
<keyword evidence="1" id="KW-0472">Membrane</keyword>
<evidence type="ECO:0008006" key="4">
    <source>
        <dbReference type="Google" id="ProtNLM"/>
    </source>
</evidence>
<organism evidence="2 3">
    <name type="scientific">Brachionus calyciflorus</name>
    <dbReference type="NCBI Taxonomy" id="104777"/>
    <lineage>
        <taxon>Eukaryota</taxon>
        <taxon>Metazoa</taxon>
        <taxon>Spiralia</taxon>
        <taxon>Gnathifera</taxon>
        <taxon>Rotifera</taxon>
        <taxon>Eurotatoria</taxon>
        <taxon>Monogononta</taxon>
        <taxon>Pseudotrocha</taxon>
        <taxon>Ploima</taxon>
        <taxon>Brachionidae</taxon>
        <taxon>Brachionus</taxon>
    </lineage>
</organism>
<keyword evidence="3" id="KW-1185">Reference proteome</keyword>
<comment type="caution">
    <text evidence="2">The sequence shown here is derived from an EMBL/GenBank/DDBJ whole genome shotgun (WGS) entry which is preliminary data.</text>
</comment>
<dbReference type="Proteomes" id="UP000663879">
    <property type="component" value="Unassembled WGS sequence"/>
</dbReference>
<dbReference type="Pfam" id="PF03269">
    <property type="entry name" value="DUF268"/>
    <property type="match status" value="1"/>
</dbReference>
<evidence type="ECO:0000313" key="3">
    <source>
        <dbReference type="Proteomes" id="UP000663879"/>
    </source>
</evidence>
<dbReference type="AlphaFoldDB" id="A0A814A5N3"/>
<evidence type="ECO:0000256" key="1">
    <source>
        <dbReference type="SAM" id="Phobius"/>
    </source>
</evidence>
<accession>A0A814A5N3</accession>
<dbReference type="EMBL" id="CAJNOC010002051">
    <property type="protein sequence ID" value="CAF0909374.1"/>
    <property type="molecule type" value="Genomic_DNA"/>
</dbReference>